<proteinExistence type="predicted"/>
<dbReference type="AlphaFoldDB" id="A0A6J4K8F9"/>
<organism evidence="1">
    <name type="scientific">uncultured Friedmanniella sp</name>
    <dbReference type="NCBI Taxonomy" id="335381"/>
    <lineage>
        <taxon>Bacteria</taxon>
        <taxon>Bacillati</taxon>
        <taxon>Actinomycetota</taxon>
        <taxon>Actinomycetes</taxon>
        <taxon>Propionibacteriales</taxon>
        <taxon>Nocardioidaceae</taxon>
        <taxon>Friedmanniella</taxon>
        <taxon>environmental samples</taxon>
    </lineage>
</organism>
<protein>
    <submittedName>
        <fullName evidence="1">Uncharacterized protein</fullName>
    </submittedName>
</protein>
<accession>A0A6J4K8F9</accession>
<reference evidence="1" key="1">
    <citation type="submission" date="2020-02" db="EMBL/GenBank/DDBJ databases">
        <authorList>
            <person name="Meier V. D."/>
        </authorList>
    </citation>
    <scope>NUCLEOTIDE SEQUENCE</scope>
    <source>
        <strain evidence="1">AVDCRST_MAG48</strain>
    </source>
</reference>
<dbReference type="EMBL" id="CADCTS010000158">
    <property type="protein sequence ID" value="CAA9298170.1"/>
    <property type="molecule type" value="Genomic_DNA"/>
</dbReference>
<feature type="non-terminal residue" evidence="1">
    <location>
        <position position="34"/>
    </location>
</feature>
<name>A0A6J4K8F9_9ACTN</name>
<gene>
    <name evidence="1" type="ORF">AVDCRST_MAG48-1093</name>
</gene>
<evidence type="ECO:0000313" key="1">
    <source>
        <dbReference type="EMBL" id="CAA9298170.1"/>
    </source>
</evidence>
<feature type="non-terminal residue" evidence="1">
    <location>
        <position position="1"/>
    </location>
</feature>
<sequence length="34" mass="3659">WSTRCGCSSSRATATWRPGATRRWACAPSGWTGS</sequence>